<dbReference type="Proteomes" id="UP000011713">
    <property type="component" value="Unassembled WGS sequence"/>
</dbReference>
<keyword evidence="3" id="KW-1185">Reference proteome</keyword>
<evidence type="ECO:0000313" key="3">
    <source>
        <dbReference type="Proteomes" id="UP000011713"/>
    </source>
</evidence>
<dbReference type="OMA" id="FWIREID"/>
<dbReference type="Pfam" id="PF03732">
    <property type="entry name" value="Retrotrans_gag"/>
    <property type="match status" value="1"/>
</dbReference>
<dbReference type="HOGENOM" id="CLU_000384_7_1_1"/>
<dbReference type="InParanoid" id="M4BR06"/>
<sequence>MERFESYESSLIAHVNKTAQEAARAFVRTEAQSAALTQVSYTPRPESSKAVEVSVSTFDGKEADSLVFWIREIEIALSPGQIYDARSQVAFSLSNLGGRAKAWAMAKETATPGYFVLWEFMAREMRHTFLLANLAYRHRSSFMRSKQGKRSLQDYVMELQKLEAAMAGPPLSKVVKVTVFMDGVRVGPVRTELFRRQATTFNEAVHIDLLEDHCMRSAQGHVGATEVSEGSTPMDLSSAEKTRPRWEIVLRTRGRLSTASQLQRSTLLTP</sequence>
<feature type="domain" description="Retrotransposon gag" evidence="1">
    <location>
        <begin position="94"/>
        <end position="185"/>
    </location>
</feature>
<evidence type="ECO:0000313" key="2">
    <source>
        <dbReference type="EnsemblProtists" id="HpaP808845"/>
    </source>
</evidence>
<dbReference type="STRING" id="559515.M4BR06"/>
<protein>
    <recommendedName>
        <fullName evidence="1">Retrotransposon gag domain-containing protein</fullName>
    </recommendedName>
</protein>
<dbReference type="AlphaFoldDB" id="M4BR06"/>
<name>M4BR06_HYAAE</name>
<dbReference type="EnsemblProtists" id="HpaT808845">
    <property type="protein sequence ID" value="HpaP808845"/>
    <property type="gene ID" value="HpaG808845"/>
</dbReference>
<evidence type="ECO:0000259" key="1">
    <source>
        <dbReference type="Pfam" id="PF03732"/>
    </source>
</evidence>
<dbReference type="InterPro" id="IPR005162">
    <property type="entry name" value="Retrotrans_gag_dom"/>
</dbReference>
<reference evidence="3" key="1">
    <citation type="journal article" date="2010" name="Science">
        <title>Signatures of adaptation to obligate biotrophy in the Hyaloperonospora arabidopsidis genome.</title>
        <authorList>
            <person name="Baxter L."/>
            <person name="Tripathy S."/>
            <person name="Ishaque N."/>
            <person name="Boot N."/>
            <person name="Cabral A."/>
            <person name="Kemen E."/>
            <person name="Thines M."/>
            <person name="Ah-Fong A."/>
            <person name="Anderson R."/>
            <person name="Badejoko W."/>
            <person name="Bittner-Eddy P."/>
            <person name="Boore J.L."/>
            <person name="Chibucos M.C."/>
            <person name="Coates M."/>
            <person name="Dehal P."/>
            <person name="Delehaunty K."/>
            <person name="Dong S."/>
            <person name="Downton P."/>
            <person name="Dumas B."/>
            <person name="Fabro G."/>
            <person name="Fronick C."/>
            <person name="Fuerstenberg S.I."/>
            <person name="Fulton L."/>
            <person name="Gaulin E."/>
            <person name="Govers F."/>
            <person name="Hughes L."/>
            <person name="Humphray S."/>
            <person name="Jiang R.H."/>
            <person name="Judelson H."/>
            <person name="Kamoun S."/>
            <person name="Kyung K."/>
            <person name="Meijer H."/>
            <person name="Minx P."/>
            <person name="Morris P."/>
            <person name="Nelson J."/>
            <person name="Phuntumart V."/>
            <person name="Qutob D."/>
            <person name="Rehmany A."/>
            <person name="Rougon-Cardoso A."/>
            <person name="Ryden P."/>
            <person name="Torto-Alalibo T."/>
            <person name="Studholme D."/>
            <person name="Wang Y."/>
            <person name="Win J."/>
            <person name="Wood J."/>
            <person name="Clifton S.W."/>
            <person name="Rogers J."/>
            <person name="Van den Ackerveken G."/>
            <person name="Jones J.D."/>
            <person name="McDowell J.M."/>
            <person name="Beynon J."/>
            <person name="Tyler B.M."/>
        </authorList>
    </citation>
    <scope>NUCLEOTIDE SEQUENCE [LARGE SCALE GENOMIC DNA]</scope>
    <source>
        <strain evidence="3">Emoy2</strain>
    </source>
</reference>
<reference evidence="2" key="2">
    <citation type="submission" date="2015-06" db="UniProtKB">
        <authorList>
            <consortium name="EnsemblProtists"/>
        </authorList>
    </citation>
    <scope>IDENTIFICATION</scope>
    <source>
        <strain evidence="2">Emoy2</strain>
    </source>
</reference>
<proteinExistence type="predicted"/>
<organism evidence="2 3">
    <name type="scientific">Hyaloperonospora arabidopsidis (strain Emoy2)</name>
    <name type="common">Downy mildew agent</name>
    <name type="synonym">Peronospora arabidopsidis</name>
    <dbReference type="NCBI Taxonomy" id="559515"/>
    <lineage>
        <taxon>Eukaryota</taxon>
        <taxon>Sar</taxon>
        <taxon>Stramenopiles</taxon>
        <taxon>Oomycota</taxon>
        <taxon>Peronosporomycetes</taxon>
        <taxon>Peronosporales</taxon>
        <taxon>Peronosporaceae</taxon>
        <taxon>Hyaloperonospora</taxon>
    </lineage>
</organism>
<dbReference type="VEuPathDB" id="FungiDB:HpaG808845"/>
<dbReference type="eggNOG" id="ENOG502SD5V">
    <property type="taxonomic scope" value="Eukaryota"/>
</dbReference>
<dbReference type="EMBL" id="JH598611">
    <property type="status" value="NOT_ANNOTATED_CDS"/>
    <property type="molecule type" value="Genomic_DNA"/>
</dbReference>
<accession>M4BR06</accession>